<evidence type="ECO:0000313" key="4">
    <source>
        <dbReference type="Proteomes" id="UP000747399"/>
    </source>
</evidence>
<dbReference type="PANTHER" id="PTHR36761">
    <property type="entry name" value="ORF03 PROTEIN"/>
    <property type="match status" value="1"/>
</dbReference>
<keyword evidence="1" id="KW-0175">Coiled coil</keyword>
<dbReference type="Gene3D" id="1.25.40.10">
    <property type="entry name" value="Tetratricopeptide repeat domain"/>
    <property type="match status" value="1"/>
</dbReference>
<gene>
    <name evidence="3" type="ORF">Vafri_3632</name>
</gene>
<evidence type="ECO:0000313" key="3">
    <source>
        <dbReference type="EMBL" id="GIL46714.1"/>
    </source>
</evidence>
<protein>
    <submittedName>
        <fullName evidence="3">Uncharacterized protein</fullName>
    </submittedName>
</protein>
<keyword evidence="2" id="KW-1133">Transmembrane helix</keyword>
<feature type="coiled-coil region" evidence="1">
    <location>
        <begin position="87"/>
        <end position="118"/>
    </location>
</feature>
<keyword evidence="4" id="KW-1185">Reference proteome</keyword>
<proteinExistence type="predicted"/>
<dbReference type="AlphaFoldDB" id="A0A8J4ASF3"/>
<reference evidence="3" key="1">
    <citation type="journal article" date="2021" name="Proc. Natl. Acad. Sci. U.S.A.">
        <title>Three genomes in the algal genus Volvox reveal the fate of a haploid sex-determining region after a transition to homothallism.</title>
        <authorList>
            <person name="Yamamoto K."/>
            <person name="Hamaji T."/>
            <person name="Kawai-Toyooka H."/>
            <person name="Matsuzaki R."/>
            <person name="Takahashi F."/>
            <person name="Nishimura Y."/>
            <person name="Kawachi M."/>
            <person name="Noguchi H."/>
            <person name="Minakuchi Y."/>
            <person name="Umen J.G."/>
            <person name="Toyoda A."/>
            <person name="Nozaki H."/>
        </authorList>
    </citation>
    <scope>NUCLEOTIDE SEQUENCE</scope>
    <source>
        <strain evidence="3">NIES-3780</strain>
    </source>
</reference>
<comment type="caution">
    <text evidence="3">The sequence shown here is derived from an EMBL/GenBank/DDBJ whole genome shotgun (WGS) entry which is preliminary data.</text>
</comment>
<feature type="transmembrane region" description="Helical" evidence="2">
    <location>
        <begin position="263"/>
        <end position="284"/>
    </location>
</feature>
<name>A0A8J4ASF3_9CHLO</name>
<organism evidence="3 4">
    <name type="scientific">Volvox africanus</name>
    <dbReference type="NCBI Taxonomy" id="51714"/>
    <lineage>
        <taxon>Eukaryota</taxon>
        <taxon>Viridiplantae</taxon>
        <taxon>Chlorophyta</taxon>
        <taxon>core chlorophytes</taxon>
        <taxon>Chlorophyceae</taxon>
        <taxon>CS clade</taxon>
        <taxon>Chlamydomonadales</taxon>
        <taxon>Volvocaceae</taxon>
        <taxon>Volvox</taxon>
    </lineage>
</organism>
<dbReference type="Proteomes" id="UP000747399">
    <property type="component" value="Unassembled WGS sequence"/>
</dbReference>
<evidence type="ECO:0000256" key="1">
    <source>
        <dbReference type="SAM" id="Coils"/>
    </source>
</evidence>
<dbReference type="SUPFAM" id="SSF48452">
    <property type="entry name" value="TPR-like"/>
    <property type="match status" value="1"/>
</dbReference>
<dbReference type="EMBL" id="BNCO01000004">
    <property type="protein sequence ID" value="GIL46714.1"/>
    <property type="molecule type" value="Genomic_DNA"/>
</dbReference>
<evidence type="ECO:0000256" key="2">
    <source>
        <dbReference type="SAM" id="Phobius"/>
    </source>
</evidence>
<dbReference type="PANTHER" id="PTHR36761:SF2">
    <property type="entry name" value="ORF03 PROTEIN"/>
    <property type="match status" value="1"/>
</dbReference>
<accession>A0A8J4ASF3</accession>
<sequence>MLQGRYLCSATRVSHRPLVVCRAEPQRSPNSGLFTDISKYANAGILDQAARRYQLGLEQGFEEDELLALELGVSSIAGLTEAQKVYKNKIKEKLAKRASELKAEEEALKERLARNLELGKRAYACGEYPASVRLLEQAVTDVGADTVLGGEAQLWLGLAYQACGREKDAITLYKDIEENHPSRKVKKQAADLRYILEAPRLEISEDERVKIPLIQSDSWRQKQRTSYTPKYNRPPPATKKNETYWDRVSLDAPDPLAMLPDRWYVRVAFAVVLLGATIYINYAATGK</sequence>
<dbReference type="InterPro" id="IPR011990">
    <property type="entry name" value="TPR-like_helical_dom_sf"/>
</dbReference>
<keyword evidence="2" id="KW-0812">Transmembrane</keyword>
<keyword evidence="2" id="KW-0472">Membrane</keyword>